<reference evidence="10 12" key="2">
    <citation type="journal article" date="2013" name="Nature">
        <title>Insights into bilaterian evolution from three spiralian genomes.</title>
        <authorList>
            <person name="Simakov O."/>
            <person name="Marletaz F."/>
            <person name="Cho S.J."/>
            <person name="Edsinger-Gonzales E."/>
            <person name="Havlak P."/>
            <person name="Hellsten U."/>
            <person name="Kuo D.H."/>
            <person name="Larsson T."/>
            <person name="Lv J."/>
            <person name="Arendt D."/>
            <person name="Savage R."/>
            <person name="Osoegawa K."/>
            <person name="de Jong P."/>
            <person name="Grimwood J."/>
            <person name="Chapman J.A."/>
            <person name="Shapiro H."/>
            <person name="Aerts A."/>
            <person name="Otillar R.P."/>
            <person name="Terry A.Y."/>
            <person name="Boore J.L."/>
            <person name="Grigoriev I.V."/>
            <person name="Lindberg D.R."/>
            <person name="Seaver E.C."/>
            <person name="Weisblat D.A."/>
            <person name="Putnam N.H."/>
            <person name="Rokhsar D.S."/>
        </authorList>
    </citation>
    <scope>NUCLEOTIDE SEQUENCE</scope>
    <source>
        <strain evidence="10 12">I ESC-2004</strain>
    </source>
</reference>
<reference evidence="12" key="1">
    <citation type="submission" date="2012-12" db="EMBL/GenBank/DDBJ databases">
        <authorList>
            <person name="Hellsten U."/>
            <person name="Grimwood J."/>
            <person name="Chapman J.A."/>
            <person name="Shapiro H."/>
            <person name="Aerts A."/>
            <person name="Otillar R.P."/>
            <person name="Terry A.Y."/>
            <person name="Boore J.L."/>
            <person name="Simakov O."/>
            <person name="Marletaz F."/>
            <person name="Cho S.-J."/>
            <person name="Edsinger-Gonzales E."/>
            <person name="Havlak P."/>
            <person name="Kuo D.-H."/>
            <person name="Larsson T."/>
            <person name="Lv J."/>
            <person name="Arendt D."/>
            <person name="Savage R."/>
            <person name="Osoegawa K."/>
            <person name="de Jong P."/>
            <person name="Lindberg D.R."/>
            <person name="Seaver E.C."/>
            <person name="Weisblat D.A."/>
            <person name="Putnam N.H."/>
            <person name="Grigoriev I.V."/>
            <person name="Rokhsar D.S."/>
        </authorList>
    </citation>
    <scope>NUCLEOTIDE SEQUENCE</scope>
    <source>
        <strain evidence="12">I ESC-2004</strain>
    </source>
</reference>
<feature type="domain" description="Fringe-like glycosyltransferase" evidence="9">
    <location>
        <begin position="101"/>
        <end position="136"/>
    </location>
</feature>
<keyword evidence="4 8" id="KW-0812">Transmembrane</keyword>
<evidence type="ECO:0000256" key="1">
    <source>
        <dbReference type="ARBA" id="ARBA00004606"/>
    </source>
</evidence>
<evidence type="ECO:0000313" key="11">
    <source>
        <dbReference type="EnsemblMetazoa" id="CapteP214262"/>
    </source>
</evidence>
<dbReference type="InterPro" id="IPR003378">
    <property type="entry name" value="Fringe-like_glycosylTrfase"/>
</dbReference>
<keyword evidence="7 8" id="KW-0472">Membrane</keyword>
<dbReference type="GO" id="GO:0016757">
    <property type="term" value="F:glycosyltransferase activity"/>
    <property type="evidence" value="ECO:0007669"/>
    <property type="project" value="UniProtKB-KW"/>
</dbReference>
<dbReference type="Pfam" id="PF02434">
    <property type="entry name" value="Fringe"/>
    <property type="match status" value="1"/>
</dbReference>
<sequence length="170" mass="19334">MRCKVRKLCKTLSGLCLLFVVHVFLSFFVLNSDSEDAQQVVERHPSIQKRSLGDDEAGAGFLFDSLIPAANRRISELHPGDIPRRVRKLGNSVKVLRPKEETELQDVYISVKTTRKYHRDRLDLLLKTWVMFAQDVLSKWQYKEEGSYWVSTATVGLKTLKVIKAVASAG</sequence>
<keyword evidence="3" id="KW-0808">Transferase</keyword>
<evidence type="ECO:0000256" key="3">
    <source>
        <dbReference type="ARBA" id="ARBA00022679"/>
    </source>
</evidence>
<keyword evidence="6 8" id="KW-1133">Transmembrane helix</keyword>
<evidence type="ECO:0000256" key="8">
    <source>
        <dbReference type="SAM" id="Phobius"/>
    </source>
</evidence>
<protein>
    <recommendedName>
        <fullName evidence="9">Fringe-like glycosyltransferase domain-containing protein</fullName>
    </recommendedName>
</protein>
<dbReference type="EMBL" id="AMQN01042158">
    <property type="status" value="NOT_ANNOTATED_CDS"/>
    <property type="molecule type" value="Genomic_DNA"/>
</dbReference>
<evidence type="ECO:0000256" key="6">
    <source>
        <dbReference type="ARBA" id="ARBA00022989"/>
    </source>
</evidence>
<evidence type="ECO:0000256" key="4">
    <source>
        <dbReference type="ARBA" id="ARBA00022692"/>
    </source>
</evidence>
<name>R7UZ84_CAPTE</name>
<evidence type="ECO:0000256" key="5">
    <source>
        <dbReference type="ARBA" id="ARBA00022968"/>
    </source>
</evidence>
<dbReference type="EMBL" id="KB298814">
    <property type="protein sequence ID" value="ELU08731.1"/>
    <property type="molecule type" value="Genomic_DNA"/>
</dbReference>
<evidence type="ECO:0000256" key="7">
    <source>
        <dbReference type="ARBA" id="ARBA00023136"/>
    </source>
</evidence>
<keyword evidence="2" id="KW-0328">Glycosyltransferase</keyword>
<evidence type="ECO:0000259" key="9">
    <source>
        <dbReference type="Pfam" id="PF02434"/>
    </source>
</evidence>
<dbReference type="HOGENOM" id="CLU_1572078_0_0_1"/>
<keyword evidence="12" id="KW-1185">Reference proteome</keyword>
<comment type="subcellular location">
    <subcellularLocation>
        <location evidence="1">Membrane</location>
        <topology evidence="1">Single-pass type II membrane protein</topology>
    </subcellularLocation>
</comment>
<reference evidence="11" key="3">
    <citation type="submission" date="2015-06" db="UniProtKB">
        <authorList>
            <consortium name="EnsemblMetazoa"/>
        </authorList>
    </citation>
    <scope>IDENTIFICATION</scope>
</reference>
<dbReference type="EnsemblMetazoa" id="CapteT214262">
    <property type="protein sequence ID" value="CapteP214262"/>
    <property type="gene ID" value="CapteG214262"/>
</dbReference>
<proteinExistence type="predicted"/>
<dbReference type="AlphaFoldDB" id="R7UZ84"/>
<feature type="transmembrane region" description="Helical" evidence="8">
    <location>
        <begin position="12"/>
        <end position="30"/>
    </location>
</feature>
<dbReference type="OrthoDB" id="8959630at2759"/>
<dbReference type="Proteomes" id="UP000014760">
    <property type="component" value="Unassembled WGS sequence"/>
</dbReference>
<gene>
    <name evidence="10" type="ORF">CAPTEDRAFT_214262</name>
</gene>
<evidence type="ECO:0000313" key="12">
    <source>
        <dbReference type="Proteomes" id="UP000014760"/>
    </source>
</evidence>
<accession>R7UZ84</accession>
<organism evidence="10">
    <name type="scientific">Capitella teleta</name>
    <name type="common">Polychaete worm</name>
    <dbReference type="NCBI Taxonomy" id="283909"/>
    <lineage>
        <taxon>Eukaryota</taxon>
        <taxon>Metazoa</taxon>
        <taxon>Spiralia</taxon>
        <taxon>Lophotrochozoa</taxon>
        <taxon>Annelida</taxon>
        <taxon>Polychaeta</taxon>
        <taxon>Sedentaria</taxon>
        <taxon>Scolecida</taxon>
        <taxon>Capitellidae</taxon>
        <taxon>Capitella</taxon>
    </lineage>
</organism>
<dbReference type="GO" id="GO:0016020">
    <property type="term" value="C:membrane"/>
    <property type="evidence" value="ECO:0007669"/>
    <property type="project" value="UniProtKB-SubCell"/>
</dbReference>
<dbReference type="Gene3D" id="3.90.550.50">
    <property type="match status" value="1"/>
</dbReference>
<keyword evidence="5" id="KW-0735">Signal-anchor</keyword>
<evidence type="ECO:0000256" key="2">
    <source>
        <dbReference type="ARBA" id="ARBA00022676"/>
    </source>
</evidence>
<evidence type="ECO:0000313" key="10">
    <source>
        <dbReference type="EMBL" id="ELU08731.1"/>
    </source>
</evidence>